<evidence type="ECO:0000313" key="5">
    <source>
        <dbReference type="Proteomes" id="UP000198707"/>
    </source>
</evidence>
<dbReference type="Gene3D" id="3.40.50.720">
    <property type="entry name" value="NAD(P)-binding Rossmann-like Domain"/>
    <property type="match status" value="1"/>
</dbReference>
<keyword evidence="5" id="KW-1185">Reference proteome</keyword>
<dbReference type="AlphaFoldDB" id="A0A1H7BV03"/>
<dbReference type="PANTHER" id="PTHR42760">
    <property type="entry name" value="SHORT-CHAIN DEHYDROGENASES/REDUCTASES FAMILY MEMBER"/>
    <property type="match status" value="1"/>
</dbReference>
<feature type="domain" description="Ketoreductase" evidence="3">
    <location>
        <begin position="18"/>
        <end position="204"/>
    </location>
</feature>
<organism evidence="4 5">
    <name type="scientific">Micromonospora phaseoli</name>
    <dbReference type="NCBI Taxonomy" id="1144548"/>
    <lineage>
        <taxon>Bacteria</taxon>
        <taxon>Bacillati</taxon>
        <taxon>Actinomycetota</taxon>
        <taxon>Actinomycetes</taxon>
        <taxon>Micromonosporales</taxon>
        <taxon>Micromonosporaceae</taxon>
        <taxon>Micromonospora</taxon>
    </lineage>
</organism>
<accession>A0A1H7BV03</accession>
<dbReference type="GO" id="GO:0048038">
    <property type="term" value="F:quinone binding"/>
    <property type="evidence" value="ECO:0007669"/>
    <property type="project" value="TreeGrafter"/>
</dbReference>
<dbReference type="PROSITE" id="PS00061">
    <property type="entry name" value="ADH_SHORT"/>
    <property type="match status" value="1"/>
</dbReference>
<dbReference type="InterPro" id="IPR036291">
    <property type="entry name" value="NAD(P)-bd_dom_sf"/>
</dbReference>
<dbReference type="STRING" id="1144548.SAMN05443287_10843"/>
<gene>
    <name evidence="4" type="ORF">SAMN05443287_10843</name>
</gene>
<dbReference type="PRINTS" id="PR00080">
    <property type="entry name" value="SDRFAMILY"/>
</dbReference>
<dbReference type="GO" id="GO:0016616">
    <property type="term" value="F:oxidoreductase activity, acting on the CH-OH group of donors, NAD or NADP as acceptor"/>
    <property type="evidence" value="ECO:0007669"/>
    <property type="project" value="TreeGrafter"/>
</dbReference>
<sequence>MREVPPSAGPPPAGLSGRTVVVTGAGAPIGDSYVRAFAAAGADVVAVDLLSTARQALKTARTATRTGPGRAVFAPADVTSPSDWQLVVERTIAEFGRLDVLVNNAAVYRSLARKRPLGELCVEEWDAVFAVNVQGTWLGIRAVTPPMVDCGGGSIVNISSVVGRTGAVGFAHYVASKAAVEGLTRAAARELGAHNIRVNAVAPGLVDNDASRTLNTEEYLTAAARARALPRPMHAHDLIGPLLWLASPASAFVTGQTVIVDGGQVFA</sequence>
<dbReference type="RefSeq" id="WP_092381594.1">
    <property type="nucleotide sequence ID" value="NZ_BOPI01000004.1"/>
</dbReference>
<dbReference type="PANTHER" id="PTHR42760:SF133">
    <property type="entry name" value="3-OXOACYL-[ACYL-CARRIER-PROTEIN] REDUCTASE"/>
    <property type="match status" value="1"/>
</dbReference>
<evidence type="ECO:0000256" key="1">
    <source>
        <dbReference type="ARBA" id="ARBA00006484"/>
    </source>
</evidence>
<evidence type="ECO:0000313" key="4">
    <source>
        <dbReference type="EMBL" id="SEJ81301.1"/>
    </source>
</evidence>
<dbReference type="EMBL" id="FNYV01000008">
    <property type="protein sequence ID" value="SEJ81301.1"/>
    <property type="molecule type" value="Genomic_DNA"/>
</dbReference>
<dbReference type="InterPro" id="IPR020904">
    <property type="entry name" value="Sc_DH/Rdtase_CS"/>
</dbReference>
<proteinExistence type="inferred from homology"/>
<reference evidence="5" key="1">
    <citation type="submission" date="2016-10" db="EMBL/GenBank/DDBJ databases">
        <authorList>
            <person name="Varghese N."/>
            <person name="Submissions S."/>
        </authorList>
    </citation>
    <scope>NUCLEOTIDE SEQUENCE [LARGE SCALE GENOMIC DNA]</scope>
    <source>
        <strain evidence="5">CGMCC 4.7038</strain>
    </source>
</reference>
<dbReference type="Proteomes" id="UP000198707">
    <property type="component" value="Unassembled WGS sequence"/>
</dbReference>
<comment type="similarity">
    <text evidence="1">Belongs to the short-chain dehydrogenases/reductases (SDR) family.</text>
</comment>
<dbReference type="PRINTS" id="PR00081">
    <property type="entry name" value="GDHRDH"/>
</dbReference>
<dbReference type="Pfam" id="PF13561">
    <property type="entry name" value="adh_short_C2"/>
    <property type="match status" value="1"/>
</dbReference>
<dbReference type="InterPro" id="IPR002347">
    <property type="entry name" value="SDR_fam"/>
</dbReference>
<name>A0A1H7BV03_9ACTN</name>
<dbReference type="FunFam" id="3.40.50.720:FF:000084">
    <property type="entry name" value="Short-chain dehydrogenase reductase"/>
    <property type="match status" value="1"/>
</dbReference>
<dbReference type="SUPFAM" id="SSF51735">
    <property type="entry name" value="NAD(P)-binding Rossmann-fold domains"/>
    <property type="match status" value="1"/>
</dbReference>
<protein>
    <submittedName>
        <fullName evidence="4">NAD(P)-dependent dehydrogenase, short-chain alcohol dehydrogenase family</fullName>
    </submittedName>
</protein>
<evidence type="ECO:0000259" key="3">
    <source>
        <dbReference type="SMART" id="SM00822"/>
    </source>
</evidence>
<dbReference type="OrthoDB" id="3542748at2"/>
<dbReference type="InterPro" id="IPR057326">
    <property type="entry name" value="KR_dom"/>
</dbReference>
<dbReference type="GO" id="GO:0006633">
    <property type="term" value="P:fatty acid biosynthetic process"/>
    <property type="evidence" value="ECO:0007669"/>
    <property type="project" value="TreeGrafter"/>
</dbReference>
<keyword evidence="2" id="KW-0560">Oxidoreductase</keyword>
<evidence type="ECO:0000256" key="2">
    <source>
        <dbReference type="ARBA" id="ARBA00023002"/>
    </source>
</evidence>
<dbReference type="CDD" id="cd05233">
    <property type="entry name" value="SDR_c"/>
    <property type="match status" value="1"/>
</dbReference>
<dbReference type="SMART" id="SM00822">
    <property type="entry name" value="PKS_KR"/>
    <property type="match status" value="1"/>
</dbReference>